<dbReference type="Proteomes" id="UP000815846">
    <property type="component" value="Unassembled WGS sequence"/>
</dbReference>
<evidence type="ECO:0000313" key="3">
    <source>
        <dbReference type="Proteomes" id="UP000815846"/>
    </source>
</evidence>
<keyword evidence="2" id="KW-0969">Cilium</keyword>
<sequence length="139" mass="15037">MSVELNATTGDVSSANPVQVPRGGQKTVDTIDVAPSLAGNNTTEEDNLLNQINEKATKDKKNELMSPTQLENVAKQLQEFIGTMNRGLEFIVDDDSGRDVIKVIDKNSGDVIKQYPTEEVLSLVAKLSEATGNFVDSKV</sequence>
<dbReference type="Pfam" id="PF03646">
    <property type="entry name" value="FlaG"/>
    <property type="match status" value="1"/>
</dbReference>
<accession>A0ABY3MX33</accession>
<reference evidence="2 3" key="1">
    <citation type="submission" date="2019-08" db="EMBL/GenBank/DDBJ databases">
        <title>Microbe sample from Colwellia echini.</title>
        <authorList>
            <person name="Christiansen L."/>
            <person name="Pathiraja D."/>
            <person name="Schultz-Johansen M."/>
            <person name="Choi I.-G."/>
            <person name="Stougaard P."/>
        </authorList>
    </citation>
    <scope>NUCLEOTIDE SEQUENCE [LARGE SCALE GENOMIC DNA]</scope>
    <source>
        <strain evidence="2 3">A3</strain>
    </source>
</reference>
<dbReference type="PANTHER" id="PTHR37166:SF1">
    <property type="entry name" value="PROTEIN FLAG"/>
    <property type="match status" value="1"/>
</dbReference>
<feature type="compositionally biased region" description="Polar residues" evidence="1">
    <location>
        <begin position="1"/>
        <end position="17"/>
    </location>
</feature>
<dbReference type="EMBL" id="PJAI02000009">
    <property type="protein sequence ID" value="TYK65587.1"/>
    <property type="molecule type" value="Genomic_DNA"/>
</dbReference>
<dbReference type="InterPro" id="IPR035924">
    <property type="entry name" value="FlaG-like_sf"/>
</dbReference>
<evidence type="ECO:0000313" key="2">
    <source>
        <dbReference type="EMBL" id="TYK65587.1"/>
    </source>
</evidence>
<keyword evidence="2" id="KW-0282">Flagellum</keyword>
<dbReference type="InterPro" id="IPR005186">
    <property type="entry name" value="FlaG"/>
</dbReference>
<protein>
    <submittedName>
        <fullName evidence="2">Flagellar protein FlaG</fullName>
    </submittedName>
</protein>
<keyword evidence="3" id="KW-1185">Reference proteome</keyword>
<dbReference type="PANTHER" id="PTHR37166">
    <property type="entry name" value="PROTEIN FLAG"/>
    <property type="match status" value="1"/>
</dbReference>
<dbReference type="Gene3D" id="3.30.160.170">
    <property type="entry name" value="FlaG-like"/>
    <property type="match status" value="1"/>
</dbReference>
<feature type="region of interest" description="Disordered" evidence="1">
    <location>
        <begin position="1"/>
        <end position="26"/>
    </location>
</feature>
<gene>
    <name evidence="2" type="ORF">CWS31_009485</name>
</gene>
<organism evidence="2 3">
    <name type="scientific">Colwellia echini</name>
    <dbReference type="NCBI Taxonomy" id="1982103"/>
    <lineage>
        <taxon>Bacteria</taxon>
        <taxon>Pseudomonadati</taxon>
        <taxon>Pseudomonadota</taxon>
        <taxon>Gammaproteobacteria</taxon>
        <taxon>Alteromonadales</taxon>
        <taxon>Colwelliaceae</taxon>
        <taxon>Colwellia</taxon>
    </lineage>
</organism>
<name>A0ABY3MX33_9GAMM</name>
<dbReference type="RefSeq" id="WP_101344137.1">
    <property type="nucleotide sequence ID" value="NZ_PJAI02000009.1"/>
</dbReference>
<dbReference type="SUPFAM" id="SSF160214">
    <property type="entry name" value="FlaG-like"/>
    <property type="match status" value="1"/>
</dbReference>
<comment type="caution">
    <text evidence="2">The sequence shown here is derived from an EMBL/GenBank/DDBJ whole genome shotgun (WGS) entry which is preliminary data.</text>
</comment>
<proteinExistence type="predicted"/>
<evidence type="ECO:0000256" key="1">
    <source>
        <dbReference type="SAM" id="MobiDB-lite"/>
    </source>
</evidence>
<keyword evidence="2" id="KW-0966">Cell projection</keyword>